<organism evidence="2 3">
    <name type="scientific">Portunus trituberculatus</name>
    <name type="common">Swimming crab</name>
    <name type="synonym">Neptunus trituberculatus</name>
    <dbReference type="NCBI Taxonomy" id="210409"/>
    <lineage>
        <taxon>Eukaryota</taxon>
        <taxon>Metazoa</taxon>
        <taxon>Ecdysozoa</taxon>
        <taxon>Arthropoda</taxon>
        <taxon>Crustacea</taxon>
        <taxon>Multicrustacea</taxon>
        <taxon>Malacostraca</taxon>
        <taxon>Eumalacostraca</taxon>
        <taxon>Eucarida</taxon>
        <taxon>Decapoda</taxon>
        <taxon>Pleocyemata</taxon>
        <taxon>Brachyura</taxon>
        <taxon>Eubrachyura</taxon>
        <taxon>Portunoidea</taxon>
        <taxon>Portunidae</taxon>
        <taxon>Portuninae</taxon>
        <taxon>Portunus</taxon>
    </lineage>
</organism>
<comment type="caution">
    <text evidence="2">The sequence shown here is derived from an EMBL/GenBank/DDBJ whole genome shotgun (WGS) entry which is preliminary data.</text>
</comment>
<dbReference type="Proteomes" id="UP000324222">
    <property type="component" value="Unassembled WGS sequence"/>
</dbReference>
<proteinExistence type="predicted"/>
<gene>
    <name evidence="2" type="ORF">E2C01_017583</name>
</gene>
<dbReference type="AlphaFoldDB" id="A0A5B7DSC1"/>
<reference evidence="2 3" key="1">
    <citation type="submission" date="2019-05" db="EMBL/GenBank/DDBJ databases">
        <title>Another draft genome of Portunus trituberculatus and its Hox gene families provides insights of decapod evolution.</title>
        <authorList>
            <person name="Jeong J.-H."/>
            <person name="Song I."/>
            <person name="Kim S."/>
            <person name="Choi T."/>
            <person name="Kim D."/>
            <person name="Ryu S."/>
            <person name="Kim W."/>
        </authorList>
    </citation>
    <scope>NUCLEOTIDE SEQUENCE [LARGE SCALE GENOMIC DNA]</scope>
    <source>
        <tissue evidence="2">Muscle</tissue>
    </source>
</reference>
<evidence type="ECO:0000256" key="1">
    <source>
        <dbReference type="SAM" id="MobiDB-lite"/>
    </source>
</evidence>
<sequence length="93" mass="10364">MTGNSRKSRMGFEKRQPFSSPNYQRNTSSISLILHLFLPSKGTVIRSAGSLYDLQKGLFPPLPSSRTSLGTTSTDFQVLTSLECNFMIERAMT</sequence>
<accession>A0A5B7DSC1</accession>
<dbReference type="EMBL" id="VSRR010001338">
    <property type="protein sequence ID" value="MPC24501.1"/>
    <property type="molecule type" value="Genomic_DNA"/>
</dbReference>
<feature type="region of interest" description="Disordered" evidence="1">
    <location>
        <begin position="1"/>
        <end position="25"/>
    </location>
</feature>
<evidence type="ECO:0000313" key="3">
    <source>
        <dbReference type="Proteomes" id="UP000324222"/>
    </source>
</evidence>
<evidence type="ECO:0000313" key="2">
    <source>
        <dbReference type="EMBL" id="MPC24501.1"/>
    </source>
</evidence>
<keyword evidence="3" id="KW-1185">Reference proteome</keyword>
<name>A0A5B7DSC1_PORTR</name>
<protein>
    <submittedName>
        <fullName evidence="2">Uncharacterized protein</fullName>
    </submittedName>
</protein>